<gene>
    <name evidence="9" type="ORF">BDV25DRAFT_171672</name>
</gene>
<dbReference type="GO" id="GO:0003677">
    <property type="term" value="F:DNA binding"/>
    <property type="evidence" value="ECO:0007669"/>
    <property type="project" value="UniProtKB-KW"/>
</dbReference>
<evidence type="ECO:0000256" key="3">
    <source>
        <dbReference type="ARBA" id="ARBA00023015"/>
    </source>
</evidence>
<dbReference type="CDD" id="cd00067">
    <property type="entry name" value="GAL4"/>
    <property type="match status" value="1"/>
</dbReference>
<dbReference type="GO" id="GO:0000981">
    <property type="term" value="F:DNA-binding transcription factor activity, RNA polymerase II-specific"/>
    <property type="evidence" value="ECO:0007669"/>
    <property type="project" value="InterPro"/>
</dbReference>
<dbReference type="GO" id="GO:0008270">
    <property type="term" value="F:zinc ion binding"/>
    <property type="evidence" value="ECO:0007669"/>
    <property type="project" value="InterPro"/>
</dbReference>
<dbReference type="OrthoDB" id="435881at2759"/>
<dbReference type="GO" id="GO:0006351">
    <property type="term" value="P:DNA-templated transcription"/>
    <property type="evidence" value="ECO:0007669"/>
    <property type="project" value="InterPro"/>
</dbReference>
<organism evidence="9 10">
    <name type="scientific">Aspergillus avenaceus</name>
    <dbReference type="NCBI Taxonomy" id="36643"/>
    <lineage>
        <taxon>Eukaryota</taxon>
        <taxon>Fungi</taxon>
        <taxon>Dikarya</taxon>
        <taxon>Ascomycota</taxon>
        <taxon>Pezizomycotina</taxon>
        <taxon>Eurotiomycetes</taxon>
        <taxon>Eurotiomycetidae</taxon>
        <taxon>Eurotiales</taxon>
        <taxon>Aspergillaceae</taxon>
        <taxon>Aspergillus</taxon>
        <taxon>Aspergillus subgen. Circumdati</taxon>
    </lineage>
</organism>
<dbReference type="InterPro" id="IPR036864">
    <property type="entry name" value="Zn2-C6_fun-type_DNA-bd_sf"/>
</dbReference>
<sequence>MASGSSSCSTCNRKKVKCDKKQPCGACTKAGVNCTFPEPKRALRKLNRLPISEPLTRLTQLEDETKILRSEHRAIEASATSSRDSQYSEGDVCQSTTSPNLNRRRGRLVVKDGQTRYLDQEASVTLGDQVRELWKLYQSNVAPLISMLHLPTMARLVQDASATARLDPPREALLLSVCFASVVSMKPKQCQSVLGQDHDTACRDYRHAVDQALARANVIKSHHLYTLQAAVPFLLCSRVGGDTRLVWAASAVVIRIAQGQGIHRDGRSFGLTPFETEIRRRLWWHICILDMLTSEDEGVDTVIGHTTFDARLPVNLDDDDITPSMTDLPPEKTGFTDVTICILSAEVLTNLYWNRRSLLDDGKMTSERQESRVKALAERLHERYLDHFDLENPIHWMVATIARLQLSKEWLAAHFQALASDTQELDARSNDSIFYTAVEILKFAFLLQSNKAMAQWSWLCKSYKQWHVIAFILSQLCTRPINPETDHAWEVATAMYKLLTYTPPTDTILEKPLKLREHS</sequence>
<evidence type="ECO:0000256" key="5">
    <source>
        <dbReference type="ARBA" id="ARBA00023163"/>
    </source>
</evidence>
<dbReference type="Gene3D" id="4.10.240.10">
    <property type="entry name" value="Zn(2)-C6 fungal-type DNA-binding domain"/>
    <property type="match status" value="1"/>
</dbReference>
<accession>A0A5N6TXM9</accession>
<protein>
    <submittedName>
        <fullName evidence="9">Fungal-specific transcription factor domain-containing protein</fullName>
    </submittedName>
</protein>
<dbReference type="PANTHER" id="PTHR31001:SF50">
    <property type="entry name" value="ZN(II)2CYS6 TRANSCRIPTION FACTOR (EUROFUNG)"/>
    <property type="match status" value="1"/>
</dbReference>
<dbReference type="InterPro" id="IPR050613">
    <property type="entry name" value="Sec_Metabolite_Reg"/>
</dbReference>
<dbReference type="CDD" id="cd12148">
    <property type="entry name" value="fungal_TF_MHR"/>
    <property type="match status" value="1"/>
</dbReference>
<keyword evidence="3" id="KW-0805">Transcription regulation</keyword>
<comment type="subcellular location">
    <subcellularLocation>
        <location evidence="1">Nucleus</location>
    </subcellularLocation>
</comment>
<feature type="domain" description="Zn(2)-C6 fungal-type" evidence="8">
    <location>
        <begin position="7"/>
        <end position="36"/>
    </location>
</feature>
<evidence type="ECO:0000256" key="2">
    <source>
        <dbReference type="ARBA" id="ARBA00022723"/>
    </source>
</evidence>
<keyword evidence="6" id="KW-0539">Nucleus</keyword>
<dbReference type="PROSITE" id="PS50048">
    <property type="entry name" value="ZN2_CY6_FUNGAL_2"/>
    <property type="match status" value="1"/>
</dbReference>
<keyword evidence="5" id="KW-0804">Transcription</keyword>
<keyword evidence="4" id="KW-0238">DNA-binding</keyword>
<feature type="region of interest" description="Disordered" evidence="7">
    <location>
        <begin position="75"/>
        <end position="105"/>
    </location>
</feature>
<feature type="compositionally biased region" description="Polar residues" evidence="7">
    <location>
        <begin position="78"/>
        <end position="101"/>
    </location>
</feature>
<dbReference type="GO" id="GO:0009893">
    <property type="term" value="P:positive regulation of metabolic process"/>
    <property type="evidence" value="ECO:0007669"/>
    <property type="project" value="UniProtKB-ARBA"/>
</dbReference>
<dbReference type="AlphaFoldDB" id="A0A5N6TXM9"/>
<evidence type="ECO:0000256" key="6">
    <source>
        <dbReference type="ARBA" id="ARBA00023242"/>
    </source>
</evidence>
<keyword evidence="2" id="KW-0479">Metal-binding</keyword>
<evidence type="ECO:0000256" key="4">
    <source>
        <dbReference type="ARBA" id="ARBA00023125"/>
    </source>
</evidence>
<dbReference type="PANTHER" id="PTHR31001">
    <property type="entry name" value="UNCHARACTERIZED TRANSCRIPTIONAL REGULATORY PROTEIN"/>
    <property type="match status" value="1"/>
</dbReference>
<keyword evidence="10" id="KW-1185">Reference proteome</keyword>
<evidence type="ECO:0000313" key="10">
    <source>
        <dbReference type="Proteomes" id="UP000325780"/>
    </source>
</evidence>
<dbReference type="SMART" id="SM00066">
    <property type="entry name" value="GAL4"/>
    <property type="match status" value="1"/>
</dbReference>
<dbReference type="Pfam" id="PF04082">
    <property type="entry name" value="Fungal_trans"/>
    <property type="match status" value="1"/>
</dbReference>
<dbReference type="Proteomes" id="UP000325780">
    <property type="component" value="Unassembled WGS sequence"/>
</dbReference>
<proteinExistence type="predicted"/>
<name>A0A5N6TXM9_ASPAV</name>
<dbReference type="SUPFAM" id="SSF57701">
    <property type="entry name" value="Zn2/Cys6 DNA-binding domain"/>
    <property type="match status" value="1"/>
</dbReference>
<dbReference type="InterPro" id="IPR001138">
    <property type="entry name" value="Zn2Cys6_DnaBD"/>
</dbReference>
<evidence type="ECO:0000256" key="1">
    <source>
        <dbReference type="ARBA" id="ARBA00004123"/>
    </source>
</evidence>
<evidence type="ECO:0000256" key="7">
    <source>
        <dbReference type="SAM" id="MobiDB-lite"/>
    </source>
</evidence>
<dbReference type="GO" id="GO:0005634">
    <property type="term" value="C:nucleus"/>
    <property type="evidence" value="ECO:0007669"/>
    <property type="project" value="UniProtKB-SubCell"/>
</dbReference>
<dbReference type="InterPro" id="IPR007219">
    <property type="entry name" value="XnlR_reg_dom"/>
</dbReference>
<evidence type="ECO:0000259" key="8">
    <source>
        <dbReference type="PROSITE" id="PS50048"/>
    </source>
</evidence>
<dbReference type="SMART" id="SM00906">
    <property type="entry name" value="Fungal_trans"/>
    <property type="match status" value="1"/>
</dbReference>
<evidence type="ECO:0000313" key="9">
    <source>
        <dbReference type="EMBL" id="KAE8151146.1"/>
    </source>
</evidence>
<dbReference type="EMBL" id="ML742077">
    <property type="protein sequence ID" value="KAE8151146.1"/>
    <property type="molecule type" value="Genomic_DNA"/>
</dbReference>
<dbReference type="Pfam" id="PF00172">
    <property type="entry name" value="Zn_clus"/>
    <property type="match status" value="1"/>
</dbReference>
<reference evidence="9 10" key="1">
    <citation type="submission" date="2019-04" db="EMBL/GenBank/DDBJ databases">
        <title>Friends and foes A comparative genomics study of 23 Aspergillus species from section Flavi.</title>
        <authorList>
            <consortium name="DOE Joint Genome Institute"/>
            <person name="Kjaerbolling I."/>
            <person name="Vesth T."/>
            <person name="Frisvad J.C."/>
            <person name="Nybo J.L."/>
            <person name="Theobald S."/>
            <person name="Kildgaard S."/>
            <person name="Isbrandt T."/>
            <person name="Kuo A."/>
            <person name="Sato A."/>
            <person name="Lyhne E.K."/>
            <person name="Kogle M.E."/>
            <person name="Wiebenga A."/>
            <person name="Kun R.S."/>
            <person name="Lubbers R.J."/>
            <person name="Makela M.R."/>
            <person name="Barry K."/>
            <person name="Chovatia M."/>
            <person name="Clum A."/>
            <person name="Daum C."/>
            <person name="Haridas S."/>
            <person name="He G."/>
            <person name="LaButti K."/>
            <person name="Lipzen A."/>
            <person name="Mondo S."/>
            <person name="Riley R."/>
            <person name="Salamov A."/>
            <person name="Simmons B.A."/>
            <person name="Magnuson J.K."/>
            <person name="Henrissat B."/>
            <person name="Mortensen U.H."/>
            <person name="Larsen T.O."/>
            <person name="Devries R.P."/>
            <person name="Grigoriev I.V."/>
            <person name="Machida M."/>
            <person name="Baker S.E."/>
            <person name="Andersen M.R."/>
        </authorList>
    </citation>
    <scope>NUCLEOTIDE SEQUENCE [LARGE SCALE GENOMIC DNA]</scope>
    <source>
        <strain evidence="9 10">IBT 18842</strain>
    </source>
</reference>